<feature type="transmembrane region" description="Helical" evidence="8">
    <location>
        <begin position="152"/>
        <end position="172"/>
    </location>
</feature>
<keyword evidence="6 8" id="KW-0472">Membrane</keyword>
<dbReference type="InterPro" id="IPR022357">
    <property type="entry name" value="MIP_CS"/>
</dbReference>
<dbReference type="EMBL" id="JAHIBW010000009">
    <property type="protein sequence ID" value="KAG7308247.1"/>
    <property type="molecule type" value="Genomic_DNA"/>
</dbReference>
<dbReference type="SUPFAM" id="SSF81338">
    <property type="entry name" value="Aquaporin-like"/>
    <property type="match status" value="1"/>
</dbReference>
<dbReference type="PANTHER" id="PTHR19139:SF270">
    <property type="entry name" value="ENTOMOGLYCEROPORIN 1-RELATED"/>
    <property type="match status" value="1"/>
</dbReference>
<dbReference type="Pfam" id="PF00230">
    <property type="entry name" value="MIP"/>
    <property type="match status" value="1"/>
</dbReference>
<organism evidence="9 10">
    <name type="scientific">Plutella xylostella</name>
    <name type="common">Diamondback moth</name>
    <name type="synonym">Plutella maculipennis</name>
    <dbReference type="NCBI Taxonomy" id="51655"/>
    <lineage>
        <taxon>Eukaryota</taxon>
        <taxon>Metazoa</taxon>
        <taxon>Ecdysozoa</taxon>
        <taxon>Arthropoda</taxon>
        <taxon>Hexapoda</taxon>
        <taxon>Insecta</taxon>
        <taxon>Pterygota</taxon>
        <taxon>Neoptera</taxon>
        <taxon>Endopterygota</taxon>
        <taxon>Lepidoptera</taxon>
        <taxon>Glossata</taxon>
        <taxon>Ditrysia</taxon>
        <taxon>Yponomeutoidea</taxon>
        <taxon>Plutellidae</taxon>
        <taxon>Plutella</taxon>
    </lineage>
</organism>
<evidence type="ECO:0000256" key="1">
    <source>
        <dbReference type="ARBA" id="ARBA00004141"/>
    </source>
</evidence>
<evidence type="ECO:0000256" key="6">
    <source>
        <dbReference type="ARBA" id="ARBA00023136"/>
    </source>
</evidence>
<feature type="transmembrane region" description="Helical" evidence="8">
    <location>
        <begin position="66"/>
        <end position="87"/>
    </location>
</feature>
<dbReference type="InterPro" id="IPR000425">
    <property type="entry name" value="MIP"/>
</dbReference>
<evidence type="ECO:0000256" key="3">
    <source>
        <dbReference type="ARBA" id="ARBA00022448"/>
    </source>
</evidence>
<evidence type="ECO:0000313" key="9">
    <source>
        <dbReference type="EMBL" id="KAG7308247.1"/>
    </source>
</evidence>
<dbReference type="InterPro" id="IPR034294">
    <property type="entry name" value="Aquaporin_transptr"/>
</dbReference>
<sequence>MTVLPTDFVFSSSSIKKEPTPSPVLAYCVQHWRAVLAEGISTALLLLVGCMACVPLEGEDPVSPSYVPITFGLVVMFNICTFGHISGAHMNPAVTLAAVVWGDTGALLGALYVAAQVGGALLGYSALLLVSPRGTAAAAACVTEPHAQLNSAQAFGVEVILTAVLVLLCCGVWDAKQDSGPLKFGAAVAGLSLAGGRLSGASMNPARSLAPALLTNSWTRHWVYWVGPLMGSALAVSLYKYALYKKPKVPQEQATIEY</sequence>
<keyword evidence="4 7" id="KW-0812">Transmembrane</keyword>
<gene>
    <name evidence="9" type="ORF">JYU34_006926</name>
</gene>
<accession>A0ABQ7QT71</accession>
<evidence type="ECO:0000313" key="10">
    <source>
        <dbReference type="Proteomes" id="UP000823941"/>
    </source>
</evidence>
<evidence type="ECO:0000256" key="8">
    <source>
        <dbReference type="SAM" id="Phobius"/>
    </source>
</evidence>
<dbReference type="PRINTS" id="PR00783">
    <property type="entry name" value="MINTRINSICP"/>
</dbReference>
<comment type="similarity">
    <text evidence="2 7">Belongs to the MIP/aquaporin (TC 1.A.8) family.</text>
</comment>
<dbReference type="Proteomes" id="UP000823941">
    <property type="component" value="Chromosome 9"/>
</dbReference>
<feature type="transmembrane region" description="Helical" evidence="8">
    <location>
        <begin position="32"/>
        <end position="54"/>
    </location>
</feature>
<comment type="subcellular location">
    <subcellularLocation>
        <location evidence="1">Membrane</location>
        <topology evidence="1">Multi-pass membrane protein</topology>
    </subcellularLocation>
</comment>
<proteinExistence type="inferred from homology"/>
<evidence type="ECO:0000256" key="7">
    <source>
        <dbReference type="RuleBase" id="RU000477"/>
    </source>
</evidence>
<keyword evidence="10" id="KW-1185">Reference proteome</keyword>
<dbReference type="PANTHER" id="PTHR19139">
    <property type="entry name" value="AQUAPORIN TRANSPORTER"/>
    <property type="match status" value="1"/>
</dbReference>
<dbReference type="Gene3D" id="1.20.1080.10">
    <property type="entry name" value="Glycerol uptake facilitator protein"/>
    <property type="match status" value="1"/>
</dbReference>
<keyword evidence="5 8" id="KW-1133">Transmembrane helix</keyword>
<evidence type="ECO:0000256" key="5">
    <source>
        <dbReference type="ARBA" id="ARBA00022989"/>
    </source>
</evidence>
<evidence type="ECO:0000256" key="2">
    <source>
        <dbReference type="ARBA" id="ARBA00006175"/>
    </source>
</evidence>
<protein>
    <submittedName>
        <fullName evidence="9">Uncharacterized protein</fullName>
    </submittedName>
</protein>
<feature type="transmembrane region" description="Helical" evidence="8">
    <location>
        <begin position="184"/>
        <end position="202"/>
    </location>
</feature>
<name>A0ABQ7QT71_PLUXY</name>
<reference evidence="9 10" key="1">
    <citation type="submission" date="2021-06" db="EMBL/GenBank/DDBJ databases">
        <title>A haploid diamondback moth (Plutella xylostella L.) genome assembly resolves 31 chromosomes and identifies a diamide resistance mutation.</title>
        <authorList>
            <person name="Ward C.M."/>
            <person name="Perry K.D."/>
            <person name="Baker G."/>
            <person name="Powis K."/>
            <person name="Heckel D.G."/>
            <person name="Baxter S.W."/>
        </authorList>
    </citation>
    <scope>NUCLEOTIDE SEQUENCE [LARGE SCALE GENOMIC DNA]</scope>
    <source>
        <strain evidence="9 10">LV</strain>
        <tissue evidence="9">Single pupa</tissue>
    </source>
</reference>
<comment type="caution">
    <text evidence="9">The sequence shown here is derived from an EMBL/GenBank/DDBJ whole genome shotgun (WGS) entry which is preliminary data.</text>
</comment>
<evidence type="ECO:0000256" key="4">
    <source>
        <dbReference type="ARBA" id="ARBA00022692"/>
    </source>
</evidence>
<feature type="transmembrane region" description="Helical" evidence="8">
    <location>
        <begin position="222"/>
        <end position="243"/>
    </location>
</feature>
<keyword evidence="3 7" id="KW-0813">Transport</keyword>
<dbReference type="PROSITE" id="PS00221">
    <property type="entry name" value="MIP"/>
    <property type="match status" value="1"/>
</dbReference>
<dbReference type="InterPro" id="IPR023271">
    <property type="entry name" value="Aquaporin-like"/>
</dbReference>